<evidence type="ECO:0000313" key="4">
    <source>
        <dbReference type="Proteomes" id="UP000002009"/>
    </source>
</evidence>
<accession>C1ECX0</accession>
<evidence type="ECO:0000313" key="3">
    <source>
        <dbReference type="EMBL" id="ACO65654.1"/>
    </source>
</evidence>
<feature type="region of interest" description="Disordered" evidence="2">
    <location>
        <begin position="867"/>
        <end position="920"/>
    </location>
</feature>
<feature type="region of interest" description="Disordered" evidence="2">
    <location>
        <begin position="1"/>
        <end position="32"/>
    </location>
</feature>
<reference evidence="3 4" key="1">
    <citation type="journal article" date="2009" name="Science">
        <title>Green evolution and dynamic adaptations revealed by genomes of the marine picoeukaryotes Micromonas.</title>
        <authorList>
            <person name="Worden A.Z."/>
            <person name="Lee J.H."/>
            <person name="Mock T."/>
            <person name="Rouze P."/>
            <person name="Simmons M.P."/>
            <person name="Aerts A.L."/>
            <person name="Allen A.E."/>
            <person name="Cuvelier M.L."/>
            <person name="Derelle E."/>
            <person name="Everett M.V."/>
            <person name="Foulon E."/>
            <person name="Grimwood J."/>
            <person name="Gundlach H."/>
            <person name="Henrissat B."/>
            <person name="Napoli C."/>
            <person name="McDonald S.M."/>
            <person name="Parker M.S."/>
            <person name="Rombauts S."/>
            <person name="Salamov A."/>
            <person name="Von Dassow P."/>
            <person name="Badger J.H."/>
            <person name="Coutinho P.M."/>
            <person name="Demir E."/>
            <person name="Dubchak I."/>
            <person name="Gentemann C."/>
            <person name="Eikrem W."/>
            <person name="Gready J.E."/>
            <person name="John U."/>
            <person name="Lanier W."/>
            <person name="Lindquist E.A."/>
            <person name="Lucas S."/>
            <person name="Mayer K.F."/>
            <person name="Moreau H."/>
            <person name="Not F."/>
            <person name="Otillar R."/>
            <person name="Panaud O."/>
            <person name="Pangilinan J."/>
            <person name="Paulsen I."/>
            <person name="Piegu B."/>
            <person name="Poliakov A."/>
            <person name="Robbens S."/>
            <person name="Schmutz J."/>
            <person name="Toulza E."/>
            <person name="Wyss T."/>
            <person name="Zelensky A."/>
            <person name="Zhou K."/>
            <person name="Armbrust E.V."/>
            <person name="Bhattacharya D."/>
            <person name="Goodenough U.W."/>
            <person name="Van de Peer Y."/>
            <person name="Grigoriev I.V."/>
        </authorList>
    </citation>
    <scope>NUCLEOTIDE SEQUENCE [LARGE SCALE GENOMIC DNA]</scope>
    <source>
        <strain evidence="4">RCC299 / NOUM17</strain>
    </source>
</reference>
<dbReference type="OrthoDB" id="10262255at2759"/>
<dbReference type="PANTHER" id="PTHR34649:SF1">
    <property type="entry name" value="CILIA- AND FLAGELLA-ASSOCIATED PROTEIN 99"/>
    <property type="match status" value="1"/>
</dbReference>
<dbReference type="STRING" id="296587.C1ECX0"/>
<feature type="coiled-coil region" evidence="1">
    <location>
        <begin position="466"/>
        <end position="534"/>
    </location>
</feature>
<dbReference type="EMBL" id="CP001329">
    <property type="protein sequence ID" value="ACO65654.1"/>
    <property type="molecule type" value="Genomic_DNA"/>
</dbReference>
<dbReference type="InterPro" id="IPR039341">
    <property type="entry name" value="CFAP99"/>
</dbReference>
<dbReference type="KEGG" id="mis:MICPUN_102449"/>
<keyword evidence="4" id="KW-1185">Reference proteome</keyword>
<feature type="compositionally biased region" description="Polar residues" evidence="2">
    <location>
        <begin position="14"/>
        <end position="24"/>
    </location>
</feature>
<evidence type="ECO:0000256" key="2">
    <source>
        <dbReference type="SAM" id="MobiDB-lite"/>
    </source>
</evidence>
<feature type="compositionally biased region" description="Basic and acidic residues" evidence="2">
    <location>
        <begin position="910"/>
        <end position="920"/>
    </location>
</feature>
<dbReference type="eggNOG" id="ENOG502QTX0">
    <property type="taxonomic scope" value="Eukaryota"/>
</dbReference>
<name>C1ECX0_MICCC</name>
<feature type="compositionally biased region" description="Gly residues" evidence="2">
    <location>
        <begin position="392"/>
        <end position="401"/>
    </location>
</feature>
<feature type="region of interest" description="Disordered" evidence="2">
    <location>
        <begin position="549"/>
        <end position="579"/>
    </location>
</feature>
<dbReference type="AlphaFoldDB" id="C1ECX0"/>
<protein>
    <recommendedName>
        <fullName evidence="5">Flagellar associated protein</fullName>
    </recommendedName>
</protein>
<proteinExistence type="predicted"/>
<evidence type="ECO:0000256" key="1">
    <source>
        <dbReference type="SAM" id="Coils"/>
    </source>
</evidence>
<feature type="region of interest" description="Disordered" evidence="2">
    <location>
        <begin position="383"/>
        <end position="419"/>
    </location>
</feature>
<sequence>MGGGADPLPRRPTAFTSATLQAGDSSDAEDEAMRSRYLPTMEVAMVTIPDAPLRPMAPGDLIARATEMLASFDGDKVSPDAHAERCLDEWRVREASDATFIRQCFYGCVRYAKMLGAFTKTMYHARGGDILRSDRDLYTVYAYLLLLRLDELGWDQFARLLGANSEQKMLPLMKFAFDERVLDDLMRDQWLKIYDPPWVDNVLASLLSWRHEADDLIARYEDEVHFAKLGDGARERHESWMTTDAIENELGDKQKGPKLNGVTVPKPFKLHPPKPKPLPARYQPPKKPKPKPVPASNKPLWEIGELTAEQREVRRAEEVNAERARLKLEEANRMAFKLAAVERPTNLDAVRAEVESEREKHFLAARGEGFRARPMPSFYEEWAGVERTSTSGPGGDSGGSGEGEDGEVGEGSPSKKPEIRLNAAAILREDALYKKKQAEEAKMLETYELERRDERQFSEWQRTMRAKDEEARRRKVEALKKEMEAAFDKAVAAREHALVQNARKREEVKAESEALRLRREERELLEAAEAKERKAKVLAIETEARRKRTETLSKNRASAEARAREKAETAARLHERQRADRERKADLCRRIRALELRPKTNVKDHAGQKSVLSKTYAVPMLEDMSVAELKERLVRCKLRAAAETAENAARIASERKDRAALVNEKLANIERIRSIAGEQGARRRTLSAEERAAKDVALKEKNARDAEVLQKRLDAKRLERTRLAEEKARADAEYEFKQRRIMGANEEVRLHRKEHELARAKDRKEYEMSRRIETEARFAAATARRDARTRGDARAREGELRATYNAEYDANVARLTSKKAEETEETLRRKRDAVARGRLREERLKERLGPVKAGVGPVALARTLEGTAAGGGGWNGAGERPTRDFLISGPLKAPGEGTRVHRTMGPDGTRSVEDAHLSHG</sequence>
<dbReference type="InParanoid" id="C1ECX0"/>
<evidence type="ECO:0008006" key="5">
    <source>
        <dbReference type="Google" id="ProtNLM"/>
    </source>
</evidence>
<gene>
    <name evidence="3" type="ORF">MICPUN_102449</name>
</gene>
<dbReference type="RefSeq" id="XP_002504396.1">
    <property type="nucleotide sequence ID" value="XM_002504350.1"/>
</dbReference>
<organism evidence="3 4">
    <name type="scientific">Micromonas commoda (strain RCC299 / NOUM17 / CCMP2709)</name>
    <name type="common">Picoplanktonic green alga</name>
    <dbReference type="NCBI Taxonomy" id="296587"/>
    <lineage>
        <taxon>Eukaryota</taxon>
        <taxon>Viridiplantae</taxon>
        <taxon>Chlorophyta</taxon>
        <taxon>Mamiellophyceae</taxon>
        <taxon>Mamiellales</taxon>
        <taxon>Mamiellaceae</taxon>
        <taxon>Micromonas</taxon>
    </lineage>
</organism>
<dbReference type="Proteomes" id="UP000002009">
    <property type="component" value="Chromosome 9"/>
</dbReference>
<dbReference type="GeneID" id="8246586"/>
<dbReference type="PANTHER" id="PTHR34649">
    <property type="entry name" value="CILIA- AND FLAGELLA-ASSOCIATED PROTEIN 99"/>
    <property type="match status" value="1"/>
</dbReference>
<dbReference type="OMA" id="VQDGRYC"/>
<feature type="region of interest" description="Disordered" evidence="2">
    <location>
        <begin position="251"/>
        <end position="298"/>
    </location>
</feature>
<feature type="coiled-coil region" evidence="1">
    <location>
        <begin position="706"/>
        <end position="747"/>
    </location>
</feature>
<keyword evidence="1" id="KW-0175">Coiled coil</keyword>